<name>A0A0R2FZ64_9LACO</name>
<evidence type="ECO:0000313" key="8">
    <source>
        <dbReference type="Proteomes" id="UP000051296"/>
    </source>
</evidence>
<keyword evidence="5 6" id="KW-0067">ATP-binding</keyword>
<evidence type="ECO:0000256" key="1">
    <source>
        <dbReference type="ARBA" id="ARBA00022490"/>
    </source>
</evidence>
<reference evidence="7 8" key="1">
    <citation type="journal article" date="2015" name="Genome Announc.">
        <title>Expanding the biotechnology potential of lactobacilli through comparative genomics of 213 strains and associated genera.</title>
        <authorList>
            <person name="Sun Z."/>
            <person name="Harris H.M."/>
            <person name="McCann A."/>
            <person name="Guo C."/>
            <person name="Argimon S."/>
            <person name="Zhang W."/>
            <person name="Yang X."/>
            <person name="Jeffery I.B."/>
            <person name="Cooney J.C."/>
            <person name="Kagawa T.F."/>
            <person name="Liu W."/>
            <person name="Song Y."/>
            <person name="Salvetti E."/>
            <person name="Wrobel A."/>
            <person name="Rasinkangas P."/>
            <person name="Parkhill J."/>
            <person name="Rea M.C."/>
            <person name="O'Sullivan O."/>
            <person name="Ritari J."/>
            <person name="Douillard F.P."/>
            <person name="Paul Ross R."/>
            <person name="Yang R."/>
            <person name="Briner A.E."/>
            <person name="Felis G.E."/>
            <person name="de Vos W.M."/>
            <person name="Barrangou R."/>
            <person name="Klaenhammer T.R."/>
            <person name="Caufield P.W."/>
            <person name="Cui Y."/>
            <person name="Zhang H."/>
            <person name="O'Toole P.W."/>
        </authorList>
    </citation>
    <scope>NUCLEOTIDE SEQUENCE [LARGE SCALE GENOMIC DNA]</scope>
    <source>
        <strain evidence="7 8">DSM 20190</strain>
    </source>
</reference>
<dbReference type="HAMAP" id="MF_01926">
    <property type="entry name" value="PurS"/>
    <property type="match status" value="1"/>
</dbReference>
<comment type="caution">
    <text evidence="7">The sequence shown here is derived from an EMBL/GenBank/DDBJ whole genome shotgun (WGS) entry which is preliminary data.</text>
</comment>
<evidence type="ECO:0000256" key="3">
    <source>
        <dbReference type="ARBA" id="ARBA00022741"/>
    </source>
</evidence>
<evidence type="ECO:0000256" key="2">
    <source>
        <dbReference type="ARBA" id="ARBA00022598"/>
    </source>
</evidence>
<dbReference type="eggNOG" id="COG1828">
    <property type="taxonomic scope" value="Bacteria"/>
</dbReference>
<dbReference type="PATRIC" id="fig|1123500.6.peg.27"/>
<dbReference type="Gene3D" id="3.30.1280.10">
    <property type="entry name" value="Phosphoribosylformylglycinamidine synthase subunit PurS"/>
    <property type="match status" value="1"/>
</dbReference>
<dbReference type="OrthoDB" id="9799101at2"/>
<dbReference type="Pfam" id="PF02700">
    <property type="entry name" value="PurS"/>
    <property type="match status" value="1"/>
</dbReference>
<sequence length="87" mass="9879">MQYLAHIYVSYKPSVLDPQGEVIKAALHRLAYQNVREVVQGKYFEVRLEAADEEQAVDDVKSLTAALLINQNTETYHFDLQAVPEEG</sequence>
<dbReference type="InParanoid" id="A0A0R2FZ64"/>
<comment type="similarity">
    <text evidence="6">Belongs to the PurS family.</text>
</comment>
<dbReference type="GO" id="GO:0006189">
    <property type="term" value="P:'de novo' IMP biosynthetic process"/>
    <property type="evidence" value="ECO:0007669"/>
    <property type="project" value="UniProtKB-UniRule"/>
</dbReference>
<dbReference type="FunCoup" id="A0A0R2FZ64">
    <property type="interactions" value="51"/>
</dbReference>
<dbReference type="PANTHER" id="PTHR34696">
    <property type="entry name" value="PHOSPHORIBOSYLFORMYLGLYCINAMIDINE SYNTHASE SUBUNIT PURS"/>
    <property type="match status" value="1"/>
</dbReference>
<dbReference type="GO" id="GO:0005737">
    <property type="term" value="C:cytoplasm"/>
    <property type="evidence" value="ECO:0007669"/>
    <property type="project" value="UniProtKB-SubCell"/>
</dbReference>
<dbReference type="PANTHER" id="PTHR34696:SF1">
    <property type="entry name" value="PHOSPHORIBOSYLFORMYLGLYCINAMIDINE SYNTHASE SUBUNIT PURS"/>
    <property type="match status" value="1"/>
</dbReference>
<comment type="function">
    <text evidence="6">Part of the phosphoribosylformylglycinamidine synthase complex involved in the purines biosynthetic pathway. Catalyzes the ATP-dependent conversion of formylglycinamide ribonucleotide (FGAR) and glutamine to yield formylglycinamidine ribonucleotide (FGAM) and glutamate. The FGAM synthase complex is composed of three subunits. PurQ produces an ammonia molecule by converting glutamine to glutamate. PurL transfers the ammonia molecule to FGAR to form FGAM in an ATP-dependent manner. PurS interacts with PurQ and PurL and is thought to assist in the transfer of the ammonia molecule from PurQ to PurL.</text>
</comment>
<organism evidence="7 8">
    <name type="scientific">Weissella halotolerans DSM 20190</name>
    <dbReference type="NCBI Taxonomy" id="1123500"/>
    <lineage>
        <taxon>Bacteria</taxon>
        <taxon>Bacillati</taxon>
        <taxon>Bacillota</taxon>
        <taxon>Bacilli</taxon>
        <taxon>Lactobacillales</taxon>
        <taxon>Lactobacillaceae</taxon>
        <taxon>Weissella</taxon>
    </lineage>
</organism>
<dbReference type="GO" id="GO:0004642">
    <property type="term" value="F:phosphoribosylformylglycinamidine synthase activity"/>
    <property type="evidence" value="ECO:0007669"/>
    <property type="project" value="UniProtKB-UniRule"/>
</dbReference>
<keyword evidence="2 6" id="KW-0436">Ligase</keyword>
<dbReference type="EC" id="6.3.5.3" evidence="6"/>
<evidence type="ECO:0000256" key="5">
    <source>
        <dbReference type="ARBA" id="ARBA00022840"/>
    </source>
</evidence>
<evidence type="ECO:0000313" key="7">
    <source>
        <dbReference type="EMBL" id="KRN33230.1"/>
    </source>
</evidence>
<comment type="catalytic activity">
    <reaction evidence="6">
        <text>N(2)-formyl-N(1)-(5-phospho-beta-D-ribosyl)glycinamide + L-glutamine + ATP + H2O = 2-formamido-N(1)-(5-O-phospho-beta-D-ribosyl)acetamidine + L-glutamate + ADP + phosphate + H(+)</text>
        <dbReference type="Rhea" id="RHEA:17129"/>
        <dbReference type="ChEBI" id="CHEBI:15377"/>
        <dbReference type="ChEBI" id="CHEBI:15378"/>
        <dbReference type="ChEBI" id="CHEBI:29985"/>
        <dbReference type="ChEBI" id="CHEBI:30616"/>
        <dbReference type="ChEBI" id="CHEBI:43474"/>
        <dbReference type="ChEBI" id="CHEBI:58359"/>
        <dbReference type="ChEBI" id="CHEBI:147286"/>
        <dbReference type="ChEBI" id="CHEBI:147287"/>
        <dbReference type="ChEBI" id="CHEBI:456216"/>
        <dbReference type="EC" id="6.3.5.3"/>
    </reaction>
</comment>
<dbReference type="RefSeq" id="WP_022791271.1">
    <property type="nucleotide sequence ID" value="NZ_ATUU01000001.1"/>
</dbReference>
<dbReference type="EMBL" id="JQAX01000001">
    <property type="protein sequence ID" value="KRN33230.1"/>
    <property type="molecule type" value="Genomic_DNA"/>
</dbReference>
<gene>
    <name evidence="6" type="primary">purS</name>
    <name evidence="7" type="ORF">IV68_GL000028</name>
</gene>
<dbReference type="AlphaFoldDB" id="A0A0R2FZ64"/>
<dbReference type="NCBIfam" id="NF004630">
    <property type="entry name" value="PRK05974.1"/>
    <property type="match status" value="1"/>
</dbReference>
<dbReference type="UniPathway" id="UPA00074">
    <property type="reaction ID" value="UER00128"/>
</dbReference>
<keyword evidence="3 6" id="KW-0547">Nucleotide-binding</keyword>
<accession>A0A0R2FZ64</accession>
<evidence type="ECO:0000256" key="6">
    <source>
        <dbReference type="HAMAP-Rule" id="MF_01926"/>
    </source>
</evidence>
<protein>
    <recommendedName>
        <fullName evidence="6">Phosphoribosylformylglycinamidine synthase subunit PurS</fullName>
        <shortName evidence="6">FGAM synthase</shortName>
        <ecNumber evidence="6">6.3.5.3</ecNumber>
    </recommendedName>
    <alternativeName>
        <fullName evidence="6">Formylglycinamide ribonucleotide amidotransferase subunit III</fullName>
        <shortName evidence="6">FGAR amidotransferase III</shortName>
        <shortName evidence="6">FGAR-AT III</shortName>
    </alternativeName>
    <alternativeName>
        <fullName evidence="6">Phosphoribosylformylglycinamidine synthase subunit III</fullName>
    </alternativeName>
</protein>
<proteinExistence type="inferred from homology"/>
<comment type="subunit">
    <text evidence="6">Part of the FGAM synthase complex composed of 1 PurL, 1 PurQ and 2 PurS subunits.</text>
</comment>
<comment type="pathway">
    <text evidence="6">Purine metabolism; IMP biosynthesis via de novo pathway; 5-amino-1-(5-phospho-D-ribosyl)imidazole from N(2)-formyl-N(1)-(5-phospho-D-ribosyl)glycinamide: step 1/2.</text>
</comment>
<dbReference type="InterPro" id="IPR036604">
    <property type="entry name" value="PurS-like_sf"/>
</dbReference>
<evidence type="ECO:0000256" key="4">
    <source>
        <dbReference type="ARBA" id="ARBA00022755"/>
    </source>
</evidence>
<dbReference type="InterPro" id="IPR003850">
    <property type="entry name" value="PurS"/>
</dbReference>
<keyword evidence="1 6" id="KW-0963">Cytoplasm</keyword>
<dbReference type="NCBIfam" id="TIGR00302">
    <property type="entry name" value="phosphoribosylformylglycinamidine synthase subunit PurS"/>
    <property type="match status" value="1"/>
</dbReference>
<dbReference type="SUPFAM" id="SSF82697">
    <property type="entry name" value="PurS-like"/>
    <property type="match status" value="1"/>
</dbReference>
<comment type="subcellular location">
    <subcellularLocation>
        <location evidence="6">Cytoplasm</location>
    </subcellularLocation>
</comment>
<dbReference type="STRING" id="1123500.GCA_000420365_00474"/>
<dbReference type="Proteomes" id="UP000051296">
    <property type="component" value="Unassembled WGS sequence"/>
</dbReference>
<keyword evidence="8" id="KW-1185">Reference proteome</keyword>
<keyword evidence="4 6" id="KW-0658">Purine biosynthesis</keyword>
<dbReference type="GO" id="GO:0005524">
    <property type="term" value="F:ATP binding"/>
    <property type="evidence" value="ECO:0007669"/>
    <property type="project" value="UniProtKB-UniRule"/>
</dbReference>